<dbReference type="PANTHER" id="PTHR46986:SF1">
    <property type="entry name" value="ENDORIBONUCLEASE YBEY, CHLOROPLASTIC"/>
    <property type="match status" value="1"/>
</dbReference>
<evidence type="ECO:0000313" key="9">
    <source>
        <dbReference type="EMBL" id="VDC33022.1"/>
    </source>
</evidence>
<evidence type="ECO:0000256" key="7">
    <source>
        <dbReference type="HAMAP-Rule" id="MF_00009"/>
    </source>
</evidence>
<dbReference type="SUPFAM" id="SSF55486">
    <property type="entry name" value="Metalloproteases ('zincins'), catalytic domain"/>
    <property type="match status" value="1"/>
</dbReference>
<keyword evidence="7" id="KW-0963">Cytoplasm</keyword>
<accession>A0A3P5XXY9</accession>
<evidence type="ECO:0000256" key="4">
    <source>
        <dbReference type="ARBA" id="ARBA00022759"/>
    </source>
</evidence>
<comment type="similarity">
    <text evidence="1 7">Belongs to the endoribonuclease YbeY family.</text>
</comment>
<dbReference type="InterPro" id="IPR023091">
    <property type="entry name" value="MetalPrtase_cat_dom_sf_prd"/>
</dbReference>
<dbReference type="AlphaFoldDB" id="A0A3P5XXY9"/>
<dbReference type="GO" id="GO:0004521">
    <property type="term" value="F:RNA endonuclease activity"/>
    <property type="evidence" value="ECO:0007669"/>
    <property type="project" value="UniProtKB-UniRule"/>
</dbReference>
<protein>
    <recommendedName>
        <fullName evidence="7">Endoribonuclease YbeY</fullName>
        <ecNumber evidence="7">3.1.-.-</ecNumber>
    </recommendedName>
</protein>
<evidence type="ECO:0000256" key="6">
    <source>
        <dbReference type="ARBA" id="ARBA00022833"/>
    </source>
</evidence>
<evidence type="ECO:0000256" key="2">
    <source>
        <dbReference type="ARBA" id="ARBA00022722"/>
    </source>
</evidence>
<keyword evidence="3 7" id="KW-0479">Metal-binding</keyword>
<keyword evidence="7" id="KW-0690">Ribosome biogenesis</keyword>
<feature type="binding site" evidence="7">
    <location>
        <position position="169"/>
    </location>
    <ligand>
        <name>Zn(2+)</name>
        <dbReference type="ChEBI" id="CHEBI:29105"/>
        <note>catalytic</note>
    </ligand>
</feature>
<dbReference type="Gene3D" id="3.40.390.30">
    <property type="entry name" value="Metalloproteases ('zincins'), catalytic domain"/>
    <property type="match status" value="1"/>
</dbReference>
<dbReference type="GO" id="GO:0008270">
    <property type="term" value="F:zinc ion binding"/>
    <property type="evidence" value="ECO:0007669"/>
    <property type="project" value="UniProtKB-UniRule"/>
</dbReference>
<evidence type="ECO:0000256" key="5">
    <source>
        <dbReference type="ARBA" id="ARBA00022801"/>
    </source>
</evidence>
<dbReference type="EMBL" id="UXAW01000102">
    <property type="protein sequence ID" value="VDC33022.1"/>
    <property type="molecule type" value="Genomic_DNA"/>
</dbReference>
<dbReference type="GO" id="GO:0005737">
    <property type="term" value="C:cytoplasm"/>
    <property type="evidence" value="ECO:0007669"/>
    <property type="project" value="UniProtKB-SubCell"/>
</dbReference>
<keyword evidence="6 7" id="KW-0862">Zinc</keyword>
<dbReference type="Pfam" id="PF02130">
    <property type="entry name" value="YbeY"/>
    <property type="match status" value="1"/>
</dbReference>
<dbReference type="InterPro" id="IPR002036">
    <property type="entry name" value="YbeY"/>
</dbReference>
<dbReference type="PROSITE" id="PS01306">
    <property type="entry name" value="UPF0054"/>
    <property type="match status" value="1"/>
</dbReference>
<reference evidence="9 10" key="1">
    <citation type="submission" date="2018-11" db="EMBL/GenBank/DDBJ databases">
        <authorList>
            <person name="Criscuolo A."/>
        </authorList>
    </citation>
    <scope>NUCLEOTIDE SEQUENCE [LARGE SCALE GENOMIC DNA]</scope>
    <source>
        <strain evidence="9">ACIP111625</strain>
    </source>
</reference>
<dbReference type="HAMAP" id="MF_00009">
    <property type="entry name" value="Endoribonucl_YbeY"/>
    <property type="match status" value="1"/>
</dbReference>
<keyword evidence="10" id="KW-1185">Reference proteome</keyword>
<feature type="binding site" evidence="7">
    <location>
        <position position="175"/>
    </location>
    <ligand>
        <name>Zn(2+)</name>
        <dbReference type="ChEBI" id="CHEBI:29105"/>
        <note>catalytic</note>
    </ligand>
</feature>
<dbReference type="GO" id="GO:0006364">
    <property type="term" value="P:rRNA processing"/>
    <property type="evidence" value="ECO:0007669"/>
    <property type="project" value="UniProtKB-UniRule"/>
</dbReference>
<keyword evidence="4 7" id="KW-0255">Endonuclease</keyword>
<dbReference type="GO" id="GO:0004222">
    <property type="term" value="F:metalloendopeptidase activity"/>
    <property type="evidence" value="ECO:0007669"/>
    <property type="project" value="InterPro"/>
</dbReference>
<comment type="function">
    <text evidence="7">Single strand-specific metallo-endoribonuclease involved in late-stage 70S ribosome quality control and in maturation of the 3' terminus of the 16S rRNA.</text>
</comment>
<gene>
    <name evidence="7 9" type="primary">ybeY</name>
    <name evidence="9" type="ORF">XINFAN_03568</name>
</gene>
<evidence type="ECO:0000256" key="8">
    <source>
        <dbReference type="SAM" id="MobiDB-lite"/>
    </source>
</evidence>
<proteinExistence type="inferred from homology"/>
<dbReference type="NCBIfam" id="TIGR00043">
    <property type="entry name" value="rRNA maturation RNase YbeY"/>
    <property type="match status" value="1"/>
</dbReference>
<dbReference type="PANTHER" id="PTHR46986">
    <property type="entry name" value="ENDORIBONUCLEASE YBEY, CHLOROPLASTIC"/>
    <property type="match status" value="1"/>
</dbReference>
<name>A0A3P5XXY9_9RHOB</name>
<feature type="binding site" evidence="7">
    <location>
        <position position="165"/>
    </location>
    <ligand>
        <name>Zn(2+)</name>
        <dbReference type="ChEBI" id="CHEBI:29105"/>
        <note>catalytic</note>
    </ligand>
</feature>
<feature type="compositionally biased region" description="Acidic residues" evidence="8">
    <location>
        <begin position="111"/>
        <end position="124"/>
    </location>
</feature>
<comment type="cofactor">
    <cofactor evidence="7">
        <name>Zn(2+)</name>
        <dbReference type="ChEBI" id="CHEBI:29105"/>
    </cofactor>
    <text evidence="7">Binds 1 zinc ion.</text>
</comment>
<keyword evidence="5 7" id="KW-0378">Hydrolase</keyword>
<organism evidence="9 10">
    <name type="scientific">Pseudogemmobacter humi</name>
    <dbReference type="NCBI Taxonomy" id="2483812"/>
    <lineage>
        <taxon>Bacteria</taxon>
        <taxon>Pseudomonadati</taxon>
        <taxon>Pseudomonadota</taxon>
        <taxon>Alphaproteobacteria</taxon>
        <taxon>Rhodobacterales</taxon>
        <taxon>Paracoccaceae</taxon>
        <taxon>Pseudogemmobacter</taxon>
    </lineage>
</organism>
<dbReference type="InterPro" id="IPR020549">
    <property type="entry name" value="YbeY_CS"/>
</dbReference>
<keyword evidence="7" id="KW-0698">rRNA processing</keyword>
<comment type="subcellular location">
    <subcellularLocation>
        <location evidence="7">Cytoplasm</location>
    </subcellularLocation>
</comment>
<evidence type="ECO:0000256" key="1">
    <source>
        <dbReference type="ARBA" id="ARBA00010875"/>
    </source>
</evidence>
<sequence length="201" mass="21822">MQAPLVRAGIFGPPLHPLSQARRRDRRGAMTMLTETVFEDDRWQAFGLEDLAERAARAALAHLGHVPEDHLISVLACDDARIAALNTEFRGKPVPTNVLSWPSDERAAEEPGAEPEPPEPDPPEPDPTGGPLELGDIAIAYETCMSEAAAQGKDPAAHVTHLIVHAILHLLGYDHIHEADAQLMEAHEVRILAAMGLPDPY</sequence>
<dbReference type="Proteomes" id="UP000277498">
    <property type="component" value="Unassembled WGS sequence"/>
</dbReference>
<dbReference type="EC" id="3.1.-.-" evidence="7"/>
<evidence type="ECO:0000313" key="10">
    <source>
        <dbReference type="Proteomes" id="UP000277498"/>
    </source>
</evidence>
<evidence type="ECO:0000256" key="3">
    <source>
        <dbReference type="ARBA" id="ARBA00022723"/>
    </source>
</evidence>
<keyword evidence="2 7" id="KW-0540">Nuclease</keyword>
<feature type="region of interest" description="Disordered" evidence="8">
    <location>
        <begin position="94"/>
        <end position="133"/>
    </location>
</feature>